<dbReference type="Gene3D" id="1.20.1250.20">
    <property type="entry name" value="MFS general substrate transporter like domains"/>
    <property type="match status" value="1"/>
</dbReference>
<gene>
    <name evidence="8" type="ORF">AABD04_10135</name>
</gene>
<comment type="subcellular location">
    <subcellularLocation>
        <location evidence="1">Cell membrane</location>
        <topology evidence="1">Multi-pass membrane protein</topology>
    </subcellularLocation>
</comment>
<evidence type="ECO:0000256" key="6">
    <source>
        <dbReference type="SAM" id="Phobius"/>
    </source>
</evidence>
<keyword evidence="5 6" id="KW-0472">Membrane</keyword>
<evidence type="ECO:0000313" key="8">
    <source>
        <dbReference type="EMBL" id="MEK8071195.1"/>
    </source>
</evidence>
<dbReference type="InterPro" id="IPR020846">
    <property type="entry name" value="MFS_dom"/>
</dbReference>
<evidence type="ECO:0000256" key="4">
    <source>
        <dbReference type="ARBA" id="ARBA00022989"/>
    </source>
</evidence>
<proteinExistence type="predicted"/>
<keyword evidence="4 6" id="KW-1133">Transmembrane helix</keyword>
<feature type="transmembrane region" description="Helical" evidence="6">
    <location>
        <begin position="136"/>
        <end position="154"/>
    </location>
</feature>
<dbReference type="PANTHER" id="PTHR42718">
    <property type="entry name" value="MAJOR FACILITATOR SUPERFAMILY MULTIDRUG TRANSPORTER MFSC"/>
    <property type="match status" value="1"/>
</dbReference>
<name>A0ABU9CUZ6_9NOCA</name>
<evidence type="ECO:0000256" key="3">
    <source>
        <dbReference type="ARBA" id="ARBA00022692"/>
    </source>
</evidence>
<feature type="transmembrane region" description="Helical" evidence="6">
    <location>
        <begin position="202"/>
        <end position="221"/>
    </location>
</feature>
<dbReference type="PROSITE" id="PS50850">
    <property type="entry name" value="MFS"/>
    <property type="match status" value="1"/>
</dbReference>
<sequence length="470" mass="47243">MTAEAECHDSRLLVRSLVFVGVVVAAVGSLGAPLITSVATTFDVSLSSAQWTLTVALLTGAVTTPILGRLGSGPHRRAAILGTLGVVSVGGVLTALPLSFTWLLLGRAAQGVGLALTSMLMGVARDHLSDRRSGSTIALLSVASTAGVGVGYPLSGLLTEHGGIRAAYGFGAVITVLALLVALRVIPVAAQKDSLRIDVPGALLLALALSPVLILVSETALWTSHPWAVGTLATVAVVSAGMWVRVELRSSAPLVDLRLLRHRAVVGANGAMFLGGIGMYLLLTIVTRYAQTPSGAGYGFGLDVFTAGLVLVPFSVFGFLAGKLVPSALRRVGPAHALTVSALVVLGALALFAGTRTSVLELCLAMSILGFGVGSFSAAMPAVVLSVVPSGETSSAMSVNQVVRSVGFAFGSALGGLVLAAGTSAGSTFPMEGSYTSAALVGAAVTAAAVVTSATVLRGRAGTGPLERAE</sequence>
<evidence type="ECO:0000256" key="5">
    <source>
        <dbReference type="ARBA" id="ARBA00023136"/>
    </source>
</evidence>
<dbReference type="Proteomes" id="UP001456513">
    <property type="component" value="Unassembled WGS sequence"/>
</dbReference>
<feature type="transmembrane region" description="Helical" evidence="6">
    <location>
        <begin position="265"/>
        <end position="286"/>
    </location>
</feature>
<feature type="transmembrane region" description="Helical" evidence="6">
    <location>
        <begin position="12"/>
        <end position="36"/>
    </location>
</feature>
<keyword evidence="2" id="KW-0813">Transport</keyword>
<feature type="transmembrane region" description="Helical" evidence="6">
    <location>
        <begin position="104"/>
        <end position="124"/>
    </location>
</feature>
<evidence type="ECO:0000256" key="1">
    <source>
        <dbReference type="ARBA" id="ARBA00004651"/>
    </source>
</evidence>
<evidence type="ECO:0000256" key="2">
    <source>
        <dbReference type="ARBA" id="ARBA00022448"/>
    </source>
</evidence>
<feature type="transmembrane region" description="Helical" evidence="6">
    <location>
        <begin position="298"/>
        <end position="320"/>
    </location>
</feature>
<feature type="transmembrane region" description="Helical" evidence="6">
    <location>
        <begin position="227"/>
        <end position="244"/>
    </location>
</feature>
<organism evidence="8 9">
    <name type="scientific">Rhodococcus navarretei</name>
    <dbReference type="NCBI Taxonomy" id="3128981"/>
    <lineage>
        <taxon>Bacteria</taxon>
        <taxon>Bacillati</taxon>
        <taxon>Actinomycetota</taxon>
        <taxon>Actinomycetes</taxon>
        <taxon>Mycobacteriales</taxon>
        <taxon>Nocardiaceae</taxon>
        <taxon>Rhodococcus</taxon>
    </lineage>
</organism>
<feature type="transmembrane region" description="Helical" evidence="6">
    <location>
        <begin position="359"/>
        <end position="385"/>
    </location>
</feature>
<evidence type="ECO:0000259" key="7">
    <source>
        <dbReference type="PROSITE" id="PS50850"/>
    </source>
</evidence>
<dbReference type="InterPro" id="IPR011701">
    <property type="entry name" value="MFS"/>
</dbReference>
<accession>A0ABU9CUZ6</accession>
<feature type="transmembrane region" description="Helical" evidence="6">
    <location>
        <begin position="166"/>
        <end position="190"/>
    </location>
</feature>
<feature type="domain" description="Major facilitator superfamily (MFS) profile" evidence="7">
    <location>
        <begin position="9"/>
        <end position="461"/>
    </location>
</feature>
<dbReference type="EMBL" id="JBBPCN010000001">
    <property type="protein sequence ID" value="MEK8071195.1"/>
    <property type="molecule type" value="Genomic_DNA"/>
</dbReference>
<comment type="caution">
    <text evidence="8">The sequence shown here is derived from an EMBL/GenBank/DDBJ whole genome shotgun (WGS) entry which is preliminary data.</text>
</comment>
<dbReference type="PANTHER" id="PTHR42718:SF9">
    <property type="entry name" value="MAJOR FACILITATOR SUPERFAMILY MULTIDRUG TRANSPORTER MFSC"/>
    <property type="match status" value="1"/>
</dbReference>
<feature type="transmembrane region" description="Helical" evidence="6">
    <location>
        <begin position="48"/>
        <end position="67"/>
    </location>
</feature>
<dbReference type="InterPro" id="IPR036259">
    <property type="entry name" value="MFS_trans_sf"/>
</dbReference>
<feature type="transmembrane region" description="Helical" evidence="6">
    <location>
        <begin position="332"/>
        <end position="353"/>
    </location>
</feature>
<evidence type="ECO:0000313" key="9">
    <source>
        <dbReference type="Proteomes" id="UP001456513"/>
    </source>
</evidence>
<keyword evidence="9" id="KW-1185">Reference proteome</keyword>
<feature type="transmembrane region" description="Helical" evidence="6">
    <location>
        <begin position="435"/>
        <end position="457"/>
    </location>
</feature>
<dbReference type="RefSeq" id="WP_341441093.1">
    <property type="nucleotide sequence ID" value="NZ_JBBPCN010000001.1"/>
</dbReference>
<protein>
    <submittedName>
        <fullName evidence="8">MFS transporter</fullName>
    </submittedName>
</protein>
<feature type="transmembrane region" description="Helical" evidence="6">
    <location>
        <begin position="79"/>
        <end position="98"/>
    </location>
</feature>
<keyword evidence="3 6" id="KW-0812">Transmembrane</keyword>
<reference evidence="8 9" key="1">
    <citation type="submission" date="2024-03" db="EMBL/GenBank/DDBJ databases">
        <title>Rhodococcus navarretei sp. nov. and Pseudarthrobacter quantumdoti sp. nov., two new species with the ability to biosynthesize Quantum Dots isolated from soil samples at Union Glacier, Antarctica.</title>
        <authorList>
            <person name="Vargas M."/>
        </authorList>
    </citation>
    <scope>NUCLEOTIDE SEQUENCE [LARGE SCALE GENOMIC DNA]</scope>
    <source>
        <strain evidence="8 9">EXRC-4A-4</strain>
    </source>
</reference>
<dbReference type="SUPFAM" id="SSF103473">
    <property type="entry name" value="MFS general substrate transporter"/>
    <property type="match status" value="1"/>
</dbReference>
<dbReference type="Pfam" id="PF07690">
    <property type="entry name" value="MFS_1"/>
    <property type="match status" value="1"/>
</dbReference>
<feature type="transmembrane region" description="Helical" evidence="6">
    <location>
        <begin position="406"/>
        <end position="429"/>
    </location>
</feature>
<dbReference type="Gene3D" id="1.20.1720.10">
    <property type="entry name" value="Multidrug resistance protein D"/>
    <property type="match status" value="1"/>
</dbReference>